<evidence type="ECO:0000313" key="2">
    <source>
        <dbReference type="EMBL" id="TCD16968.1"/>
    </source>
</evidence>
<dbReference type="Proteomes" id="UP000293925">
    <property type="component" value="Unassembled WGS sequence"/>
</dbReference>
<sequence>MRKLFIIIVLLSSFISSYSQTLTLNQQNSLFNSWMLTKGNSLLKISTQLKSINTKWTLKSEKPEIDGYTKSYYWSAPTEMGEPQYYILTVEEDGESYKFSVRYLFYHLGDFTKMIAEMRVKSKAGEFTDQHDGKKETYTAVVRKPNLDYFLTEQKIRNESGKSNTAFTIDISSKYIDKR</sequence>
<keyword evidence="1" id="KW-0732">Signal</keyword>
<dbReference type="EMBL" id="SJSO01000034">
    <property type="protein sequence ID" value="TCD16968.1"/>
    <property type="molecule type" value="Genomic_DNA"/>
</dbReference>
<organism evidence="2 3">
    <name type="scientific">Pedobacter psychrodurus</name>
    <dbReference type="NCBI Taxonomy" id="2530456"/>
    <lineage>
        <taxon>Bacteria</taxon>
        <taxon>Pseudomonadati</taxon>
        <taxon>Bacteroidota</taxon>
        <taxon>Sphingobacteriia</taxon>
        <taxon>Sphingobacteriales</taxon>
        <taxon>Sphingobacteriaceae</taxon>
        <taxon>Pedobacter</taxon>
    </lineage>
</organism>
<keyword evidence="3" id="KW-1185">Reference proteome</keyword>
<proteinExistence type="predicted"/>
<protein>
    <submittedName>
        <fullName evidence="2">Uncharacterized protein</fullName>
    </submittedName>
</protein>
<feature type="chain" id="PRO_5020418755" evidence="1">
    <location>
        <begin position="22"/>
        <end position="179"/>
    </location>
</feature>
<dbReference type="RefSeq" id="WP_131534532.1">
    <property type="nucleotide sequence ID" value="NZ_SJSO01000034.1"/>
</dbReference>
<reference evidence="2 3" key="1">
    <citation type="submission" date="2019-02" db="EMBL/GenBank/DDBJ databases">
        <title>Pedobacter sp. RP-3-21 sp. nov., isolated from Arctic soil.</title>
        <authorList>
            <person name="Dahal R.H."/>
        </authorList>
    </citation>
    <scope>NUCLEOTIDE SEQUENCE [LARGE SCALE GENOMIC DNA]</scope>
    <source>
        <strain evidence="2 3">RP-3-21</strain>
    </source>
</reference>
<name>A0A4R0PJF8_9SPHI</name>
<feature type="signal peptide" evidence="1">
    <location>
        <begin position="1"/>
        <end position="21"/>
    </location>
</feature>
<evidence type="ECO:0000256" key="1">
    <source>
        <dbReference type="SAM" id="SignalP"/>
    </source>
</evidence>
<evidence type="ECO:0000313" key="3">
    <source>
        <dbReference type="Proteomes" id="UP000293925"/>
    </source>
</evidence>
<comment type="caution">
    <text evidence="2">The sequence shown here is derived from an EMBL/GenBank/DDBJ whole genome shotgun (WGS) entry which is preliminary data.</text>
</comment>
<dbReference type="AlphaFoldDB" id="A0A4R0PJF8"/>
<accession>A0A4R0PJF8</accession>
<gene>
    <name evidence="2" type="ORF">EZ456_23760</name>
</gene>